<sequence length="332" mass="35669">MDIMMTLALSLETAIGPIAAIYVLAAIGLNMHFGYTGLLNFGQVGFMLVGAYGVAVCVTTFGLPLWVGFCVSVLCSVVLALILGIPTLRLRADYLAISTIAVAEVLRLLYRAEFARPVTGGVYGRQSFADAFYEFNDRVGIIPPGSYGIGDVDFSADELWLMLVSWACVALALGMTAMLMRSPWGRVIKGIREDEDAVRALGKDAFTYKLQSLVLGGVFGGVAGVLIALNQGNITPDQFMPQVTFYLWAMLLLGGVGTLWGPVIGPVIMWFLLTLFDETLRSLASSGALPFLATSDSGALRHALVGIALMLLIIYRPQGLVGNRKEMLVNVK</sequence>
<name>A0A9X3SRK4_9ACTN</name>
<proteinExistence type="predicted"/>
<dbReference type="GO" id="GO:0015658">
    <property type="term" value="F:branched-chain amino acid transmembrane transporter activity"/>
    <property type="evidence" value="ECO:0007669"/>
    <property type="project" value="InterPro"/>
</dbReference>
<organism evidence="7 8">
    <name type="scientific">Streptomonospora mangrovi</name>
    <dbReference type="NCBI Taxonomy" id="2883123"/>
    <lineage>
        <taxon>Bacteria</taxon>
        <taxon>Bacillati</taxon>
        <taxon>Actinomycetota</taxon>
        <taxon>Actinomycetes</taxon>
        <taxon>Streptosporangiales</taxon>
        <taxon>Nocardiopsidaceae</taxon>
        <taxon>Streptomonospora</taxon>
    </lineage>
</organism>
<keyword evidence="4 6" id="KW-1133">Transmembrane helix</keyword>
<dbReference type="InterPro" id="IPR001851">
    <property type="entry name" value="ABC_transp_permease"/>
</dbReference>
<evidence type="ECO:0000256" key="5">
    <source>
        <dbReference type="ARBA" id="ARBA00023136"/>
    </source>
</evidence>
<feature type="transmembrane region" description="Helical" evidence="6">
    <location>
        <begin position="245"/>
        <end position="273"/>
    </location>
</feature>
<keyword evidence="5 6" id="KW-0472">Membrane</keyword>
<comment type="caution">
    <text evidence="7">The sequence shown here is derived from an EMBL/GenBank/DDBJ whole genome shotgun (WGS) entry which is preliminary data.</text>
</comment>
<feature type="transmembrane region" description="Helical" evidence="6">
    <location>
        <begin position="65"/>
        <end position="88"/>
    </location>
</feature>
<evidence type="ECO:0000256" key="2">
    <source>
        <dbReference type="ARBA" id="ARBA00022475"/>
    </source>
</evidence>
<accession>A0A9X3SRK4</accession>
<evidence type="ECO:0000256" key="3">
    <source>
        <dbReference type="ARBA" id="ARBA00022692"/>
    </source>
</evidence>
<dbReference type="CDD" id="cd06581">
    <property type="entry name" value="TM_PBP1_LivM_like"/>
    <property type="match status" value="1"/>
</dbReference>
<reference evidence="7" key="1">
    <citation type="submission" date="2021-10" db="EMBL/GenBank/DDBJ databases">
        <title>Streptomonospora sp. nov., isolated from mangrove soil.</title>
        <authorList>
            <person name="Chen X."/>
            <person name="Ge X."/>
            <person name="Liu W."/>
        </authorList>
    </citation>
    <scope>NUCLEOTIDE SEQUENCE</scope>
    <source>
        <strain evidence="7">S1-112</strain>
    </source>
</reference>
<dbReference type="Proteomes" id="UP001140076">
    <property type="component" value="Unassembled WGS sequence"/>
</dbReference>
<evidence type="ECO:0000313" key="7">
    <source>
        <dbReference type="EMBL" id="MDA0567416.1"/>
    </source>
</evidence>
<gene>
    <name evidence="7" type="ORF">LG943_24285</name>
</gene>
<feature type="transmembrane region" description="Helical" evidence="6">
    <location>
        <begin position="35"/>
        <end position="58"/>
    </location>
</feature>
<evidence type="ECO:0000256" key="1">
    <source>
        <dbReference type="ARBA" id="ARBA00004651"/>
    </source>
</evidence>
<feature type="transmembrane region" description="Helical" evidence="6">
    <location>
        <begin position="7"/>
        <end position="29"/>
    </location>
</feature>
<protein>
    <submittedName>
        <fullName evidence="7">Branched-chain amino acid ABC transporter permease</fullName>
    </submittedName>
</protein>
<dbReference type="AlphaFoldDB" id="A0A9X3SRK4"/>
<comment type="subcellular location">
    <subcellularLocation>
        <location evidence="1">Cell membrane</location>
        <topology evidence="1">Multi-pass membrane protein</topology>
    </subcellularLocation>
</comment>
<feature type="transmembrane region" description="Helical" evidence="6">
    <location>
        <begin position="213"/>
        <end position="233"/>
    </location>
</feature>
<dbReference type="InterPro" id="IPR043428">
    <property type="entry name" value="LivM-like"/>
</dbReference>
<evidence type="ECO:0000256" key="4">
    <source>
        <dbReference type="ARBA" id="ARBA00022989"/>
    </source>
</evidence>
<dbReference type="PANTHER" id="PTHR30482:SF10">
    <property type="entry name" value="HIGH-AFFINITY BRANCHED-CHAIN AMINO ACID TRANSPORT PROTEIN BRAE"/>
    <property type="match status" value="1"/>
</dbReference>
<dbReference type="RefSeq" id="WP_270074662.1">
    <property type="nucleotide sequence ID" value="NZ_JAJAQC010000056.1"/>
</dbReference>
<feature type="transmembrane region" description="Helical" evidence="6">
    <location>
        <begin position="159"/>
        <end position="180"/>
    </location>
</feature>
<keyword evidence="3 6" id="KW-0812">Transmembrane</keyword>
<evidence type="ECO:0000313" key="8">
    <source>
        <dbReference type="Proteomes" id="UP001140076"/>
    </source>
</evidence>
<keyword evidence="8" id="KW-1185">Reference proteome</keyword>
<dbReference type="PANTHER" id="PTHR30482">
    <property type="entry name" value="HIGH-AFFINITY BRANCHED-CHAIN AMINO ACID TRANSPORT SYSTEM PERMEASE"/>
    <property type="match status" value="1"/>
</dbReference>
<dbReference type="EMBL" id="JAJAQC010000056">
    <property type="protein sequence ID" value="MDA0567416.1"/>
    <property type="molecule type" value="Genomic_DNA"/>
</dbReference>
<evidence type="ECO:0000256" key="6">
    <source>
        <dbReference type="SAM" id="Phobius"/>
    </source>
</evidence>
<dbReference type="GO" id="GO:0005886">
    <property type="term" value="C:plasma membrane"/>
    <property type="evidence" value="ECO:0007669"/>
    <property type="project" value="UniProtKB-SubCell"/>
</dbReference>
<dbReference type="Pfam" id="PF02653">
    <property type="entry name" value="BPD_transp_2"/>
    <property type="match status" value="1"/>
</dbReference>
<keyword evidence="2" id="KW-1003">Cell membrane</keyword>